<dbReference type="AlphaFoldDB" id="A0A2I2KRF7"/>
<organism evidence="3 4">
    <name type="scientific">Frankia canadensis</name>
    <dbReference type="NCBI Taxonomy" id="1836972"/>
    <lineage>
        <taxon>Bacteria</taxon>
        <taxon>Bacillati</taxon>
        <taxon>Actinomycetota</taxon>
        <taxon>Actinomycetes</taxon>
        <taxon>Frankiales</taxon>
        <taxon>Frankiaceae</taxon>
        <taxon>Frankia</taxon>
    </lineage>
</organism>
<reference evidence="3 4" key="1">
    <citation type="submission" date="2017-06" db="EMBL/GenBank/DDBJ databases">
        <authorList>
            <person name="Kim H.J."/>
            <person name="Triplett B.A."/>
        </authorList>
    </citation>
    <scope>NUCLEOTIDE SEQUENCE [LARGE SCALE GENOMIC DNA]</scope>
    <source>
        <strain evidence="3">FRACA_ARgP5</strain>
    </source>
</reference>
<keyword evidence="2" id="KW-0472">Membrane</keyword>
<keyword evidence="4" id="KW-1185">Reference proteome</keyword>
<evidence type="ECO:0000313" key="3">
    <source>
        <dbReference type="EMBL" id="SNQ48255.1"/>
    </source>
</evidence>
<feature type="transmembrane region" description="Helical" evidence="2">
    <location>
        <begin position="12"/>
        <end position="34"/>
    </location>
</feature>
<evidence type="ECO:0000313" key="4">
    <source>
        <dbReference type="Proteomes" id="UP000234331"/>
    </source>
</evidence>
<keyword evidence="2" id="KW-0812">Transmembrane</keyword>
<feature type="region of interest" description="Disordered" evidence="1">
    <location>
        <begin position="95"/>
        <end position="120"/>
    </location>
</feature>
<dbReference type="EMBL" id="FZMO01000148">
    <property type="protein sequence ID" value="SNQ48255.1"/>
    <property type="molecule type" value="Genomic_DNA"/>
</dbReference>
<dbReference type="Proteomes" id="UP000234331">
    <property type="component" value="Unassembled WGS sequence"/>
</dbReference>
<sequence>MSVPVLVSVPALVSTPALVIVAVSAVVVAVSAMVMAQTGFHALTVTTSDQRRTVAPAASSHRPPCRVLTTLLSEALRAIQGLALGKVECQPLARRVPGPGRGPSFSLLGPAGGRHSSPQA</sequence>
<keyword evidence="2" id="KW-1133">Transmembrane helix</keyword>
<protein>
    <submittedName>
        <fullName evidence="3">Uncharacterized protein</fullName>
    </submittedName>
</protein>
<evidence type="ECO:0000256" key="2">
    <source>
        <dbReference type="SAM" id="Phobius"/>
    </source>
</evidence>
<gene>
    <name evidence="3" type="ORF">FRACA_2310001</name>
</gene>
<accession>A0A2I2KRF7</accession>
<evidence type="ECO:0000256" key="1">
    <source>
        <dbReference type="SAM" id="MobiDB-lite"/>
    </source>
</evidence>
<proteinExistence type="predicted"/>
<name>A0A2I2KRF7_9ACTN</name>